<reference evidence="1 2" key="1">
    <citation type="submission" date="2024-09" db="EMBL/GenBank/DDBJ databases">
        <title>Chromosome-scale assembly of Riccia fluitans.</title>
        <authorList>
            <person name="Paukszto L."/>
            <person name="Sawicki J."/>
            <person name="Karawczyk K."/>
            <person name="Piernik-Szablinska J."/>
            <person name="Szczecinska M."/>
            <person name="Mazdziarz M."/>
        </authorList>
    </citation>
    <scope>NUCLEOTIDE SEQUENCE [LARGE SCALE GENOMIC DNA]</scope>
    <source>
        <strain evidence="1">Rf_01</strain>
        <tissue evidence="1">Aerial parts of the thallus</tissue>
    </source>
</reference>
<evidence type="ECO:0000313" key="1">
    <source>
        <dbReference type="EMBL" id="KAL2650090.1"/>
    </source>
</evidence>
<organism evidence="1 2">
    <name type="scientific">Riccia fluitans</name>
    <dbReference type="NCBI Taxonomy" id="41844"/>
    <lineage>
        <taxon>Eukaryota</taxon>
        <taxon>Viridiplantae</taxon>
        <taxon>Streptophyta</taxon>
        <taxon>Embryophyta</taxon>
        <taxon>Marchantiophyta</taxon>
        <taxon>Marchantiopsida</taxon>
        <taxon>Marchantiidae</taxon>
        <taxon>Marchantiales</taxon>
        <taxon>Ricciaceae</taxon>
        <taxon>Riccia</taxon>
    </lineage>
</organism>
<comment type="caution">
    <text evidence="1">The sequence shown here is derived from an EMBL/GenBank/DDBJ whole genome shotgun (WGS) entry which is preliminary data.</text>
</comment>
<dbReference type="AlphaFoldDB" id="A0ABD1ZGH5"/>
<proteinExistence type="predicted"/>
<keyword evidence="2" id="KW-1185">Reference proteome</keyword>
<protein>
    <submittedName>
        <fullName evidence="1">Uncharacterized protein</fullName>
    </submittedName>
</protein>
<dbReference type="EMBL" id="JBHFFA010000001">
    <property type="protein sequence ID" value="KAL2650090.1"/>
    <property type="molecule type" value="Genomic_DNA"/>
</dbReference>
<evidence type="ECO:0000313" key="2">
    <source>
        <dbReference type="Proteomes" id="UP001605036"/>
    </source>
</evidence>
<gene>
    <name evidence="1" type="ORF">R1flu_018218</name>
</gene>
<name>A0ABD1ZGH5_9MARC</name>
<accession>A0ABD1ZGH5</accession>
<sequence length="179" mass="20917">MKAVNCHLPDFISTFKRLQMKRPKGWKKYKEPPRTLFLTPRQSLRYEDGVWFKEGPVGVNTLARLTERIAADIPKLRDKKFSNKSLRREVYNGHLLEYECALRDEQKQFRKHQQEDVERASAMVTTIVQGEAAIVKRADVITTMLGSEIQVKEADRLHTEDSNKGESFSDNPCCYWKHF</sequence>
<dbReference type="Proteomes" id="UP001605036">
    <property type="component" value="Unassembled WGS sequence"/>
</dbReference>